<dbReference type="SMART" id="SM00710">
    <property type="entry name" value="PbH1"/>
    <property type="match status" value="8"/>
</dbReference>
<dbReference type="GO" id="GO:0019867">
    <property type="term" value="C:outer membrane"/>
    <property type="evidence" value="ECO:0007669"/>
    <property type="project" value="InterPro"/>
</dbReference>
<gene>
    <name evidence="3" type="ORF">HMPREF9439_01685</name>
</gene>
<dbReference type="InterPro" id="IPR005546">
    <property type="entry name" value="Autotransporte_beta"/>
</dbReference>
<name>F3QL68_9BURK</name>
<organism evidence="3 4">
    <name type="scientific">Parasutterella excrementihominis YIT 11859</name>
    <dbReference type="NCBI Taxonomy" id="762966"/>
    <lineage>
        <taxon>Bacteria</taxon>
        <taxon>Pseudomonadati</taxon>
        <taxon>Pseudomonadota</taxon>
        <taxon>Betaproteobacteria</taxon>
        <taxon>Burkholderiales</taxon>
        <taxon>Sutterellaceae</taxon>
        <taxon>Parasutterella</taxon>
    </lineage>
</organism>
<accession>F3QL68</accession>
<keyword evidence="4" id="KW-1185">Reference proteome</keyword>
<dbReference type="GeneID" id="43349060"/>
<dbReference type="NCBIfam" id="TIGR01414">
    <property type="entry name" value="autotrans_barl"/>
    <property type="match status" value="1"/>
</dbReference>
<dbReference type="OrthoDB" id="8613300at2"/>
<evidence type="ECO:0000256" key="1">
    <source>
        <dbReference type="SAM" id="MobiDB-lite"/>
    </source>
</evidence>
<feature type="region of interest" description="Disordered" evidence="1">
    <location>
        <begin position="1110"/>
        <end position="1130"/>
    </location>
</feature>
<dbReference type="Gene3D" id="2.40.128.130">
    <property type="entry name" value="Autotransporter beta-domain"/>
    <property type="match status" value="1"/>
</dbReference>
<sequence length="1708" mass="177232">MCRIGGGYLQYLQPATEGDGNVILLKGSAQAATGGPWALAGGWAYTGDASNNQIHSDVSATTAISGPIFGGYVDGPNGTGNANNNQIELKNSVTTTIVSSFIYGGYVNSSGNANNNSISLVRVEGATQIIGGYVLAPGNLKEGNAKGNNVELQNSSVAGFVSGALSEAVGDLTGNVVKIENSLIADYVAGANLQMAGNGDTNDNQVLIKNTNIQGSPNGLGVTGGYNISIAGGSADGNVVDVIADSEYGEANLVINKFISGGLIGSVGTADRVGNTNNNQVTLTNTRGNGKLEINGYVAGGANFATGIGDASGNKVFINPPQTGENYLIDIKEYVLGGLVGTAGTGKTNKNLVSIQNSHVTQYITGGYNQGAGQVSASENEVYLKGVSLYDSGVVNGRFVVGGLLSNSEGTGDAYKNKVVLEKSKFTGKYIAGGVSQGTGLVDLNEVSLVDTDVVGFVAGGLDWYGKDVTLTNNKVSVAGGSVVGRVAGARSWTGSDVNFNSVYVQSAKIKAGGENEGHVLGAANQSGGNALNNYVQVQDSQVDGYVAGGFIEHYEGGHYNGKTDNNNVVIENSNVYGNIGGGYNQAGGTLSASGNTVVVKILSTASEISFEAAGFIAGGIIGDNQKGAGVTNSNTVKIINSSSENSFEINGYVAGGYNGGVGEGGASGNIVFIDTARSPNGSNSLVTVGEFVLGGYIGSELADSTPNGDTNKNSVSIQNTQVTTYIAGGYNLGKKGNAVENNVYLKNVTLYDGDDIDGHFVVGGLIGEGSLGNATNNTVTVEDSSLKGKYLAGGVSQGNGLVDKNKTILTNTHVQGFVAGGLDWGDHGNVTLTNNEVWMNGGSVSVVSGESLTGRVVGARSKGSGDVLNNAVHLRNVTIEDGVRGGVSTGNGNVAQNVITIEDSEITGWSNQGGSVAGGYIEAGGNGNTNENSVSIKNTNVAGNVVAGFNQAVGSSDSCNNLVLFEVDPSSTDPSYTAGGFVAGGITGMQSEGAANNNKVTIINTSLVAELNVKGYVAGGFNDGTGNGDSSGNTVWLEAASVSTSKLTVDNFVVGGYLRSGEGSTNGNTVVIKNAAVSGSYIAAGLNEGLGQAQNNSVILENAEVSGGVTGGRVTATPPTSGGRSLNAANSNIGESSENYSALVQNNTINISGKTSVVGRVVGGESLAGNSVTEKPAYIQNNTVVIDDGYVEGGISGGAAVAGNVIGNKVFLNGGTIKGLVYGGTSAGDVKNNVVYLDGRKGIDVTGAWIYGRGRASTGTNGNTLNITNFKGAVQNIGNFDRIDLDLAGLMVREKEPIILLTENQSTNLDNSTIHIHSSRKAIAVTDDSSLADRYEVIKNQSGSLTAFNVIYEKDKLVVVHERGTMEGLYRVEWDGYPDQIGDSIDLVLERVEERPESGTYISNSLAWSRMHMRLHDRFGQAYYIDPFSGEERAAAGWVRQVGSHSHFRAGSDIKTHSRTAVTQIGADLVRNEFNQDVKSVWGIFAGGLYNRSSAKTYSSAQSRSDGYALGVYGTLYTGNSPDDGFYVDSWLLFGHYNNKLWSEDLANFRYKSNGWVWSVESGYTIPLSQSGSKDFNKLIWTFQPEIQLVWDGVKADTTVDKDTETRFKQLGTNNVSLRIGARLHANHMNKGLGFIEGNWIHNTKRAGVQMGTGCKYIKGGRNLAEFRAGLEGHVTKNLLGWATVGVQAGQYGYHNETAQIGLKYMF</sequence>
<evidence type="ECO:0000259" key="2">
    <source>
        <dbReference type="PROSITE" id="PS51208"/>
    </source>
</evidence>
<dbReference type="Proteomes" id="UP000005156">
    <property type="component" value="Unassembled WGS sequence"/>
</dbReference>
<dbReference type="InterPro" id="IPR006626">
    <property type="entry name" value="PbH1"/>
</dbReference>
<dbReference type="eggNOG" id="COG3468">
    <property type="taxonomic scope" value="Bacteria"/>
</dbReference>
<dbReference type="EMBL" id="AFBP01000050">
    <property type="protein sequence ID" value="EGG53823.1"/>
    <property type="molecule type" value="Genomic_DNA"/>
</dbReference>
<dbReference type="RefSeq" id="WP_008864436.1">
    <property type="nucleotide sequence ID" value="NZ_GL883721.1"/>
</dbReference>
<feature type="compositionally biased region" description="Polar residues" evidence="1">
    <location>
        <begin position="1118"/>
        <end position="1130"/>
    </location>
</feature>
<evidence type="ECO:0000313" key="3">
    <source>
        <dbReference type="EMBL" id="EGG53823.1"/>
    </source>
</evidence>
<dbReference type="SUPFAM" id="SSF103515">
    <property type="entry name" value="Autotransporter"/>
    <property type="match status" value="1"/>
</dbReference>
<evidence type="ECO:0000313" key="4">
    <source>
        <dbReference type="Proteomes" id="UP000005156"/>
    </source>
</evidence>
<dbReference type="InterPro" id="IPR036709">
    <property type="entry name" value="Autotransporte_beta_dom_sf"/>
</dbReference>
<dbReference type="SMART" id="SM00869">
    <property type="entry name" value="Autotransporter"/>
    <property type="match status" value="1"/>
</dbReference>
<feature type="domain" description="Autotransporter" evidence="2">
    <location>
        <begin position="1431"/>
        <end position="1708"/>
    </location>
</feature>
<dbReference type="InterPro" id="IPR006315">
    <property type="entry name" value="OM_autotransptr_brl_dom"/>
</dbReference>
<proteinExistence type="predicted"/>
<dbReference type="HOGENOM" id="CLU_233042_0_0_4"/>
<reference evidence="3 4" key="1">
    <citation type="submission" date="2011-02" db="EMBL/GenBank/DDBJ databases">
        <authorList>
            <person name="Weinstock G."/>
            <person name="Sodergren E."/>
            <person name="Clifton S."/>
            <person name="Fulton L."/>
            <person name="Fulton B."/>
            <person name="Courtney L."/>
            <person name="Fronick C."/>
            <person name="Harrison M."/>
            <person name="Strong C."/>
            <person name="Farmer C."/>
            <person name="Delahaunty K."/>
            <person name="Markovic C."/>
            <person name="Hall O."/>
            <person name="Minx P."/>
            <person name="Tomlinson C."/>
            <person name="Mitreva M."/>
            <person name="Hou S."/>
            <person name="Chen J."/>
            <person name="Wollam A."/>
            <person name="Pepin K.H."/>
            <person name="Johnson M."/>
            <person name="Bhonagiri V."/>
            <person name="Zhang X."/>
            <person name="Suruliraj S."/>
            <person name="Warren W."/>
            <person name="Chinwalla A."/>
            <person name="Mardis E.R."/>
            <person name="Wilson R.K."/>
        </authorList>
    </citation>
    <scope>NUCLEOTIDE SEQUENCE [LARGE SCALE GENOMIC DNA]</scope>
    <source>
        <strain evidence="3 4">YIT 11859</strain>
    </source>
</reference>
<comment type="caution">
    <text evidence="3">The sequence shown here is derived from an EMBL/GenBank/DDBJ whole genome shotgun (WGS) entry which is preliminary data.</text>
</comment>
<dbReference type="PROSITE" id="PS51208">
    <property type="entry name" value="AUTOTRANSPORTER"/>
    <property type="match status" value="1"/>
</dbReference>
<protein>
    <submittedName>
        <fullName evidence="3">Outer membrane autotransporter barrel domain protein</fullName>
    </submittedName>
</protein>